<evidence type="ECO:0000313" key="2">
    <source>
        <dbReference type="Proteomes" id="UP000799537"/>
    </source>
</evidence>
<proteinExistence type="predicted"/>
<organism evidence="1 2">
    <name type="scientific">Zasmidium cellare ATCC 36951</name>
    <dbReference type="NCBI Taxonomy" id="1080233"/>
    <lineage>
        <taxon>Eukaryota</taxon>
        <taxon>Fungi</taxon>
        <taxon>Dikarya</taxon>
        <taxon>Ascomycota</taxon>
        <taxon>Pezizomycotina</taxon>
        <taxon>Dothideomycetes</taxon>
        <taxon>Dothideomycetidae</taxon>
        <taxon>Mycosphaerellales</taxon>
        <taxon>Mycosphaerellaceae</taxon>
        <taxon>Zasmidium</taxon>
    </lineage>
</organism>
<reference evidence="1" key="1">
    <citation type="journal article" date="2020" name="Stud. Mycol.">
        <title>101 Dothideomycetes genomes: a test case for predicting lifestyles and emergence of pathogens.</title>
        <authorList>
            <person name="Haridas S."/>
            <person name="Albert R."/>
            <person name="Binder M."/>
            <person name="Bloem J."/>
            <person name="Labutti K."/>
            <person name="Salamov A."/>
            <person name="Andreopoulos B."/>
            <person name="Baker S."/>
            <person name="Barry K."/>
            <person name="Bills G."/>
            <person name="Bluhm B."/>
            <person name="Cannon C."/>
            <person name="Castanera R."/>
            <person name="Culley D."/>
            <person name="Daum C."/>
            <person name="Ezra D."/>
            <person name="Gonzalez J."/>
            <person name="Henrissat B."/>
            <person name="Kuo A."/>
            <person name="Liang C."/>
            <person name="Lipzen A."/>
            <person name="Lutzoni F."/>
            <person name="Magnuson J."/>
            <person name="Mondo S."/>
            <person name="Nolan M."/>
            <person name="Ohm R."/>
            <person name="Pangilinan J."/>
            <person name="Park H.-J."/>
            <person name="Ramirez L."/>
            <person name="Alfaro M."/>
            <person name="Sun H."/>
            <person name="Tritt A."/>
            <person name="Yoshinaga Y."/>
            <person name="Zwiers L.-H."/>
            <person name="Turgeon B."/>
            <person name="Goodwin S."/>
            <person name="Spatafora J."/>
            <person name="Crous P."/>
            <person name="Grigoriev I."/>
        </authorList>
    </citation>
    <scope>NUCLEOTIDE SEQUENCE</scope>
    <source>
        <strain evidence="1">ATCC 36951</strain>
    </source>
</reference>
<sequence length="69" mass="7947">MPRPGDRHARGVGAIYDSLHATELGLCTDRVSYWVWHEEMLRQTFFGRLAMKGNLWRLLNAGRIVTVGY</sequence>
<dbReference type="RefSeq" id="XP_033662977.1">
    <property type="nucleotide sequence ID" value="XM_033808585.1"/>
</dbReference>
<name>A0A6A6C755_ZASCE</name>
<dbReference type="EMBL" id="ML993615">
    <property type="protein sequence ID" value="KAF2162088.1"/>
    <property type="molecule type" value="Genomic_DNA"/>
</dbReference>
<dbReference type="AlphaFoldDB" id="A0A6A6C755"/>
<gene>
    <name evidence="1" type="ORF">M409DRAFT_27465</name>
</gene>
<dbReference type="Proteomes" id="UP000799537">
    <property type="component" value="Unassembled WGS sequence"/>
</dbReference>
<dbReference type="GeneID" id="54561857"/>
<evidence type="ECO:0000313" key="1">
    <source>
        <dbReference type="EMBL" id="KAF2162088.1"/>
    </source>
</evidence>
<accession>A0A6A6C755</accession>
<keyword evidence="2" id="KW-1185">Reference proteome</keyword>
<protein>
    <submittedName>
        <fullName evidence="1">Uncharacterized protein</fullName>
    </submittedName>
</protein>